<dbReference type="AlphaFoldDB" id="A0A2P6U3B7"/>
<dbReference type="GO" id="GO:0008168">
    <property type="term" value="F:methyltransferase activity"/>
    <property type="evidence" value="ECO:0007669"/>
    <property type="project" value="UniProtKB-KW"/>
</dbReference>
<keyword evidence="2" id="KW-1185">Reference proteome</keyword>
<keyword evidence="1" id="KW-0489">Methyltransferase</keyword>
<organism evidence="1 2">
    <name type="scientific">Chlorella sorokiniana</name>
    <name type="common">Freshwater green alga</name>
    <dbReference type="NCBI Taxonomy" id="3076"/>
    <lineage>
        <taxon>Eukaryota</taxon>
        <taxon>Viridiplantae</taxon>
        <taxon>Chlorophyta</taxon>
        <taxon>core chlorophytes</taxon>
        <taxon>Trebouxiophyceae</taxon>
        <taxon>Chlorellales</taxon>
        <taxon>Chlorellaceae</taxon>
        <taxon>Chlorella clade</taxon>
        <taxon>Chlorella</taxon>
    </lineage>
</organism>
<evidence type="ECO:0000313" key="1">
    <source>
        <dbReference type="EMBL" id="PRW60795.1"/>
    </source>
</evidence>
<proteinExistence type="predicted"/>
<gene>
    <name evidence="1" type="ORF">C2E21_0970</name>
</gene>
<dbReference type="OrthoDB" id="6352234at2759"/>
<evidence type="ECO:0000313" key="2">
    <source>
        <dbReference type="Proteomes" id="UP000239899"/>
    </source>
</evidence>
<name>A0A2P6U3B7_CHLSO</name>
<dbReference type="EMBL" id="LHPG02000002">
    <property type="protein sequence ID" value="PRW60795.1"/>
    <property type="molecule type" value="Genomic_DNA"/>
</dbReference>
<protein>
    <submittedName>
        <fullName evidence="1">Family methyltransferase</fullName>
    </submittedName>
</protein>
<reference evidence="1 2" key="1">
    <citation type="journal article" date="2018" name="Plant J.">
        <title>Genome sequences of Chlorella sorokiniana UTEX 1602 and Micractinium conductrix SAG 241.80: implications to maltose excretion by a green alga.</title>
        <authorList>
            <person name="Arriola M.B."/>
            <person name="Velmurugan N."/>
            <person name="Zhang Y."/>
            <person name="Plunkett M.H."/>
            <person name="Hondzo H."/>
            <person name="Barney B.M."/>
        </authorList>
    </citation>
    <scope>NUCLEOTIDE SEQUENCE [LARGE SCALE GENOMIC DNA]</scope>
    <source>
        <strain evidence="2">UTEX 1602</strain>
    </source>
</reference>
<accession>A0A2P6U3B7</accession>
<sequence length="171" mass="17737">MLIEGDDGAYRQLSLSRPNAICLHAAVCGGRFGTVHWASRAQQQGSSGASGSGGSVWELMPEERRFGVHGIDLLTVNVAGAELEVLKGVDFSRLAVKVLAVGRSSSSTNNSSSGDSEQQGGSQAAAIAALLAQAGFEAAPAGPGEQMQPQGSWTVFVNSHLQHHLRQALEA</sequence>
<keyword evidence="1" id="KW-0808">Transferase</keyword>
<dbReference type="GO" id="GO:0032259">
    <property type="term" value="P:methylation"/>
    <property type="evidence" value="ECO:0007669"/>
    <property type="project" value="UniProtKB-KW"/>
</dbReference>
<dbReference type="Proteomes" id="UP000239899">
    <property type="component" value="Unassembled WGS sequence"/>
</dbReference>
<comment type="caution">
    <text evidence="1">The sequence shown here is derived from an EMBL/GenBank/DDBJ whole genome shotgun (WGS) entry which is preliminary data.</text>
</comment>